<keyword evidence="3" id="KW-1185">Reference proteome</keyword>
<feature type="domain" description="BstA-like C-terminal" evidence="1">
    <location>
        <begin position="4"/>
        <end position="40"/>
    </location>
</feature>
<accession>A0A1G7C4E3</accession>
<protein>
    <recommendedName>
        <fullName evidence="1">BstA-like C-terminal domain-containing protein</fullName>
    </recommendedName>
</protein>
<dbReference type="Pfam" id="PF26567">
    <property type="entry name" value="BstA_C"/>
    <property type="match status" value="1"/>
</dbReference>
<reference evidence="2 3" key="1">
    <citation type="submission" date="2016-10" db="EMBL/GenBank/DDBJ databases">
        <authorList>
            <person name="de Groot N.N."/>
        </authorList>
    </citation>
    <scope>NUCLEOTIDE SEQUENCE [LARGE SCALE GENOMIC DNA]</scope>
    <source>
        <strain evidence="2 3">DSM 23421</strain>
    </source>
</reference>
<name>A0A1G7C4E3_9FLAO</name>
<evidence type="ECO:0000313" key="2">
    <source>
        <dbReference type="EMBL" id="SDE34167.1"/>
    </source>
</evidence>
<evidence type="ECO:0000259" key="1">
    <source>
        <dbReference type="Pfam" id="PF26567"/>
    </source>
</evidence>
<dbReference type="Proteomes" id="UP000199109">
    <property type="component" value="Unassembled WGS sequence"/>
</dbReference>
<gene>
    <name evidence="2" type="ORF">SAMN05421636_104412</name>
</gene>
<dbReference type="InterPro" id="IPR058744">
    <property type="entry name" value="BstA-like_C"/>
</dbReference>
<proteinExistence type="predicted"/>
<organism evidence="2 3">
    <name type="scientific">Pricia antarctica</name>
    <dbReference type="NCBI Taxonomy" id="641691"/>
    <lineage>
        <taxon>Bacteria</taxon>
        <taxon>Pseudomonadati</taxon>
        <taxon>Bacteroidota</taxon>
        <taxon>Flavobacteriia</taxon>
        <taxon>Flavobacteriales</taxon>
        <taxon>Flavobacteriaceae</taxon>
        <taxon>Pricia</taxon>
    </lineage>
</organism>
<sequence>MVFQVRAKKYPNTMLHLFINFVDNDWLPKHTEDYFKERDAHPLRFLAKVLS</sequence>
<dbReference type="EMBL" id="FNAO01000004">
    <property type="protein sequence ID" value="SDE34167.1"/>
    <property type="molecule type" value="Genomic_DNA"/>
</dbReference>
<dbReference type="AlphaFoldDB" id="A0A1G7C4E3"/>
<evidence type="ECO:0000313" key="3">
    <source>
        <dbReference type="Proteomes" id="UP000199109"/>
    </source>
</evidence>